<dbReference type="STRING" id="592026.GCWU0000282_001541"/>
<dbReference type="GO" id="GO:0004722">
    <property type="term" value="F:protein serine/threonine phosphatase activity"/>
    <property type="evidence" value="ECO:0007669"/>
    <property type="project" value="InterPro"/>
</dbReference>
<evidence type="ECO:0000313" key="2">
    <source>
        <dbReference type="EMBL" id="ESL02671.1"/>
    </source>
</evidence>
<dbReference type="PANTHER" id="PTHR47992">
    <property type="entry name" value="PROTEIN PHOSPHATASE"/>
    <property type="match status" value="1"/>
</dbReference>
<protein>
    <submittedName>
        <fullName evidence="2">Putative serine/threonine phosphatase stp</fullName>
    </submittedName>
</protein>
<dbReference type="InterPro" id="IPR001932">
    <property type="entry name" value="PPM-type_phosphatase-like_dom"/>
</dbReference>
<dbReference type="PROSITE" id="PS51746">
    <property type="entry name" value="PPM_2"/>
    <property type="match status" value="1"/>
</dbReference>
<dbReference type="eggNOG" id="COG0631">
    <property type="taxonomic scope" value="Bacteria"/>
</dbReference>
<proteinExistence type="predicted"/>
<organism evidence="2 3">
    <name type="scientific">Catonella morbi ATCC 51271</name>
    <dbReference type="NCBI Taxonomy" id="592026"/>
    <lineage>
        <taxon>Bacteria</taxon>
        <taxon>Bacillati</taxon>
        <taxon>Bacillota</taxon>
        <taxon>Clostridia</taxon>
        <taxon>Lachnospirales</taxon>
        <taxon>Lachnospiraceae</taxon>
        <taxon>Catonella</taxon>
    </lineage>
</organism>
<dbReference type="InterPro" id="IPR015655">
    <property type="entry name" value="PP2C"/>
</dbReference>
<reference evidence="2 3" key="1">
    <citation type="submission" date="2013-06" db="EMBL/GenBank/DDBJ databases">
        <authorList>
            <person name="Weinstock G."/>
            <person name="Sodergren E."/>
            <person name="Clifton S."/>
            <person name="Fulton L."/>
            <person name="Fulton B."/>
            <person name="Courtney L."/>
            <person name="Fronick C."/>
            <person name="Harrison M."/>
            <person name="Strong C."/>
            <person name="Farmer C."/>
            <person name="Delahaunty K."/>
            <person name="Markovic C."/>
            <person name="Hall O."/>
            <person name="Minx P."/>
            <person name="Tomlinson C."/>
            <person name="Mitreva M."/>
            <person name="Nelson J."/>
            <person name="Hou S."/>
            <person name="Wollam A."/>
            <person name="Pepin K.H."/>
            <person name="Johnson M."/>
            <person name="Bhonagiri V."/>
            <person name="Nash W.E."/>
            <person name="Warren W."/>
            <person name="Chinwalla A."/>
            <person name="Mardis E.R."/>
            <person name="Wilson R.K."/>
        </authorList>
    </citation>
    <scope>NUCLEOTIDE SEQUENCE [LARGE SCALE GENOMIC DNA]</scope>
    <source>
        <strain evidence="2 3">ATCC 51271</strain>
    </source>
</reference>
<dbReference type="SUPFAM" id="SSF81606">
    <property type="entry name" value="PP2C-like"/>
    <property type="match status" value="1"/>
</dbReference>
<name>V2Y4R2_9FIRM</name>
<comment type="caution">
    <text evidence="2">The sequence shown here is derived from an EMBL/GenBank/DDBJ whole genome shotgun (WGS) entry which is preliminary data.</text>
</comment>
<dbReference type="AlphaFoldDB" id="V2Y4R2"/>
<evidence type="ECO:0000259" key="1">
    <source>
        <dbReference type="PROSITE" id="PS51746"/>
    </source>
</evidence>
<dbReference type="SMART" id="SM00332">
    <property type="entry name" value="PP2Cc"/>
    <property type="match status" value="1"/>
</dbReference>
<dbReference type="EMBL" id="ACIL03000013">
    <property type="protein sequence ID" value="ESL02671.1"/>
    <property type="molecule type" value="Genomic_DNA"/>
</dbReference>
<dbReference type="HOGENOM" id="CLU_034545_4_1_9"/>
<evidence type="ECO:0000313" key="3">
    <source>
        <dbReference type="Proteomes" id="UP000018227"/>
    </source>
</evidence>
<dbReference type="CDD" id="cd00143">
    <property type="entry name" value="PP2Cc"/>
    <property type="match status" value="1"/>
</dbReference>
<dbReference type="Gene3D" id="3.60.40.10">
    <property type="entry name" value="PPM-type phosphatase domain"/>
    <property type="match status" value="1"/>
</dbReference>
<dbReference type="SMART" id="SM00331">
    <property type="entry name" value="PP2C_SIG"/>
    <property type="match status" value="1"/>
</dbReference>
<feature type="domain" description="PPM-type phosphatase" evidence="1">
    <location>
        <begin position="9"/>
        <end position="248"/>
    </location>
</feature>
<dbReference type="NCBIfam" id="NF033484">
    <property type="entry name" value="Stp1_PP2C_phos"/>
    <property type="match status" value="1"/>
</dbReference>
<dbReference type="InterPro" id="IPR036457">
    <property type="entry name" value="PPM-type-like_dom_sf"/>
</dbReference>
<dbReference type="Proteomes" id="UP000018227">
    <property type="component" value="Unassembled WGS sequence"/>
</dbReference>
<gene>
    <name evidence="2" type="ORF">GCWU0000282_001541</name>
</gene>
<keyword evidence="3" id="KW-1185">Reference proteome</keyword>
<sequence>MYRREIAQMKSFSETRAGKNRSVNQDCFLCEEEAVGELPNLFIVADGLGGHNGGDFASKFCVENVKDYILNNRGGSIISTIRSAIKAANEGIREKTKTNEELKGCGTTVVLATIKDGILYIANVGDSRLYVVQKGRLTQITEDHSVVEEMVKSGIIKKEEARFNPHKNKVTRALGAEPDVEADFFEVQLEKGDRVFLCSDGVSNMMDERNIEEIAAADKELSEICSILIETAVRNGGKDDATVVMIEV</sequence>
<dbReference type="Pfam" id="PF13672">
    <property type="entry name" value="PP2C_2"/>
    <property type="match status" value="1"/>
</dbReference>
<accession>V2Y4R2</accession>